<dbReference type="EMBL" id="MN739894">
    <property type="protein sequence ID" value="QHT76310.1"/>
    <property type="molecule type" value="Genomic_DNA"/>
</dbReference>
<feature type="compositionally biased region" description="Basic residues" evidence="2">
    <location>
        <begin position="534"/>
        <end position="545"/>
    </location>
</feature>
<feature type="compositionally biased region" description="Basic and acidic residues" evidence="2">
    <location>
        <begin position="523"/>
        <end position="533"/>
    </location>
</feature>
<evidence type="ECO:0000256" key="1">
    <source>
        <dbReference type="SAM" id="Coils"/>
    </source>
</evidence>
<feature type="region of interest" description="Disordered" evidence="2">
    <location>
        <begin position="523"/>
        <end position="550"/>
    </location>
</feature>
<keyword evidence="1" id="KW-0175">Coiled coil</keyword>
<feature type="coiled-coil region" evidence="1">
    <location>
        <begin position="4"/>
        <end position="31"/>
    </location>
</feature>
<proteinExistence type="predicted"/>
<dbReference type="AlphaFoldDB" id="A0A6C0H7F9"/>
<reference evidence="3" key="1">
    <citation type="journal article" date="2020" name="Nature">
        <title>Giant virus diversity and host interactions through global metagenomics.</title>
        <authorList>
            <person name="Schulz F."/>
            <person name="Roux S."/>
            <person name="Paez-Espino D."/>
            <person name="Jungbluth S."/>
            <person name="Walsh D.A."/>
            <person name="Denef V.J."/>
            <person name="McMahon K.D."/>
            <person name="Konstantinidis K.T."/>
            <person name="Eloe-Fadrosh E.A."/>
            <person name="Kyrpides N.C."/>
            <person name="Woyke T."/>
        </authorList>
    </citation>
    <scope>NUCLEOTIDE SEQUENCE</scope>
    <source>
        <strain evidence="3">GVMAG-M-3300023179-73</strain>
    </source>
</reference>
<name>A0A6C0H7F9_9ZZZZ</name>
<accession>A0A6C0H7F9</accession>
<evidence type="ECO:0000313" key="3">
    <source>
        <dbReference type="EMBL" id="QHT76310.1"/>
    </source>
</evidence>
<evidence type="ECO:0000256" key="2">
    <source>
        <dbReference type="SAM" id="MobiDB-lite"/>
    </source>
</evidence>
<sequence>MSSVKKTQVTKDQLTNRIDLLKREVQYLIDKKKDILVNVTSQNKDKQLTQIDQDKMEKIKEIKRSTQNLKLIAVQEREQKQRAKELTMVSRAIDSIEFGGAKKRNRPDAIEKAKSAKELRDQARETYNAYVEYCEKYMAVDPSDVPAMLFLHDSVLEKYKLCPYIKLDIESTEPSQKVTSDASERRKAWLQQQQDEGKLYFDLYERIVLKIQLNQLQTAITDKQHQIEEMATDNMSDTQKEIFNSSTEFMREYTGTYIKTKRLKERYKSFIHNLSVLYSETGMSLHEYFDIKYKTNLMINEIRNGSSTGNRILGEMFSNLVTELKELMETIETEQRYINNTLRNVKHELYLLHTNQKYTDQKYSNTNTQNIVQIGKFFKRWSTLTRVEQNDRFMSFAMYYVEKFAVQGKLLADINCSKDDMVEQLYKLLSESYEAKTLIYRDFTWNTNKGMIENMKVIRYNEQTCQFHLSDKAGNPIARRKMNEEQKRGCIKTVITKETEKVINEEILSYVIRIVKNEDYQTPEKKLTDDPSNKTKKSKSKKKHTPSTNKDLCIERIKEKLKIKKLSLNDKAILGSKYDNIYQVVKTNEMNE</sequence>
<organism evidence="3">
    <name type="scientific">viral metagenome</name>
    <dbReference type="NCBI Taxonomy" id="1070528"/>
    <lineage>
        <taxon>unclassified sequences</taxon>
        <taxon>metagenomes</taxon>
        <taxon>organismal metagenomes</taxon>
    </lineage>
</organism>
<protein>
    <submittedName>
        <fullName evidence="3">Uncharacterized protein</fullName>
    </submittedName>
</protein>